<dbReference type="EMBL" id="UYJE01005781">
    <property type="protein sequence ID" value="VDI40326.1"/>
    <property type="molecule type" value="Genomic_DNA"/>
</dbReference>
<feature type="domain" description="Kringle" evidence="4">
    <location>
        <begin position="129"/>
        <end position="199"/>
    </location>
</feature>
<comment type="caution">
    <text evidence="3">Lacks conserved residue(s) required for the propagation of feature annotation.</text>
</comment>
<dbReference type="PANTHER" id="PTHR24261">
    <property type="entry name" value="PLASMINOGEN-RELATED"/>
    <property type="match status" value="1"/>
</dbReference>
<dbReference type="Gene3D" id="2.40.20.10">
    <property type="entry name" value="Plasminogen Kringle 4"/>
    <property type="match status" value="2"/>
</dbReference>
<dbReference type="PRINTS" id="PR00018">
    <property type="entry name" value="KRINGLE"/>
</dbReference>
<dbReference type="InterPro" id="IPR013806">
    <property type="entry name" value="Kringle-like"/>
</dbReference>
<feature type="domain" description="Kringle" evidence="4">
    <location>
        <begin position="1"/>
        <end position="67"/>
    </location>
</feature>
<organism evidence="5 6">
    <name type="scientific">Mytilus galloprovincialis</name>
    <name type="common">Mediterranean mussel</name>
    <dbReference type="NCBI Taxonomy" id="29158"/>
    <lineage>
        <taxon>Eukaryota</taxon>
        <taxon>Metazoa</taxon>
        <taxon>Spiralia</taxon>
        <taxon>Lophotrochozoa</taxon>
        <taxon>Mollusca</taxon>
        <taxon>Bivalvia</taxon>
        <taxon>Autobranchia</taxon>
        <taxon>Pteriomorphia</taxon>
        <taxon>Mytilida</taxon>
        <taxon>Mytiloidea</taxon>
        <taxon>Mytilidae</taxon>
        <taxon>Mytilinae</taxon>
        <taxon>Mytilus</taxon>
    </lineage>
</organism>
<evidence type="ECO:0000313" key="6">
    <source>
        <dbReference type="Proteomes" id="UP000596742"/>
    </source>
</evidence>
<dbReference type="InterPro" id="IPR018056">
    <property type="entry name" value="Kringle_CS"/>
</dbReference>
<dbReference type="PROSITE" id="PS00021">
    <property type="entry name" value="KRINGLE_1"/>
    <property type="match status" value="2"/>
</dbReference>
<evidence type="ECO:0000313" key="5">
    <source>
        <dbReference type="EMBL" id="VDI40326.1"/>
    </source>
</evidence>
<keyword evidence="6" id="KW-1185">Reference proteome</keyword>
<comment type="caution">
    <text evidence="5">The sequence shown here is derived from an EMBL/GenBank/DDBJ whole genome shotgun (WGS) entry which is preliminary data.</text>
</comment>
<evidence type="ECO:0000259" key="4">
    <source>
        <dbReference type="PROSITE" id="PS50070"/>
    </source>
</evidence>
<dbReference type="InterPro" id="IPR038178">
    <property type="entry name" value="Kringle_sf"/>
</dbReference>
<dbReference type="InterPro" id="IPR000001">
    <property type="entry name" value="Kringle"/>
</dbReference>
<dbReference type="Proteomes" id="UP000596742">
    <property type="component" value="Unassembled WGS sequence"/>
</dbReference>
<dbReference type="SUPFAM" id="SSF57440">
    <property type="entry name" value="Kringle-like"/>
    <property type="match status" value="2"/>
</dbReference>
<name>A0A8B6EYS9_MYTGA</name>
<dbReference type="PROSITE" id="PS50070">
    <property type="entry name" value="KRINGLE_2"/>
    <property type="match status" value="2"/>
</dbReference>
<keyword evidence="1 3" id="KW-0420">Kringle</keyword>
<proteinExistence type="predicted"/>
<dbReference type="PANTHER" id="PTHR24261:SF7">
    <property type="entry name" value="KRINGLE DOMAIN-CONTAINING PROTEIN"/>
    <property type="match status" value="1"/>
</dbReference>
<reference evidence="5" key="1">
    <citation type="submission" date="2018-11" db="EMBL/GenBank/DDBJ databases">
        <authorList>
            <person name="Alioto T."/>
            <person name="Alioto T."/>
        </authorList>
    </citation>
    <scope>NUCLEOTIDE SEQUENCE</scope>
</reference>
<sequence>MGLAYNGTVSKTKTGRNCKSWERITINNERQTDQHNYCRNLHEDLNGPWCFTTDPDVLWEYCSIPLCADSDVFLEYCGVPLCVRLLTYILFGLKNAAFRYVMTLTLRQSQMVLLSHQNQKKQNCRMNQQGKNYTGKINKTRFGQKCQAWTSLVPNLHPFWIKLANDENYCRNPDTELYGPWCYTTDPGTRWEYCDIPYCEGADKPSKLTSLRFSRYTRLMPHLILHCYLKCKAKFTNQ</sequence>
<keyword evidence="2" id="KW-1015">Disulfide bond</keyword>
<dbReference type="OrthoDB" id="272018at2759"/>
<protein>
    <recommendedName>
        <fullName evidence="4">Kringle domain-containing protein</fullName>
    </recommendedName>
</protein>
<gene>
    <name evidence="5" type="ORF">MGAL_10B086293</name>
</gene>
<dbReference type="InterPro" id="IPR050759">
    <property type="entry name" value="Serine_protease_kringle"/>
</dbReference>
<dbReference type="Pfam" id="PF00051">
    <property type="entry name" value="Kringle"/>
    <property type="match status" value="2"/>
</dbReference>
<accession>A0A8B6EYS9</accession>
<evidence type="ECO:0000256" key="3">
    <source>
        <dbReference type="PROSITE-ProRule" id="PRU00121"/>
    </source>
</evidence>
<dbReference type="SMART" id="SM00130">
    <property type="entry name" value="KR"/>
    <property type="match status" value="2"/>
</dbReference>
<evidence type="ECO:0000256" key="1">
    <source>
        <dbReference type="ARBA" id="ARBA00022572"/>
    </source>
</evidence>
<dbReference type="CDD" id="cd00108">
    <property type="entry name" value="KR"/>
    <property type="match status" value="2"/>
</dbReference>
<evidence type="ECO:0000256" key="2">
    <source>
        <dbReference type="ARBA" id="ARBA00023157"/>
    </source>
</evidence>
<dbReference type="AlphaFoldDB" id="A0A8B6EYS9"/>